<reference evidence="2" key="1">
    <citation type="submission" date="2022-11" db="EMBL/GenBank/DDBJ databases">
        <title>Centuries of genome instability and evolution in soft-shell clam transmissible cancer (bioRxiv).</title>
        <authorList>
            <person name="Hart S.F.M."/>
            <person name="Yonemitsu M.A."/>
            <person name="Giersch R.M."/>
            <person name="Beal B.F."/>
            <person name="Arriagada G."/>
            <person name="Davis B.W."/>
            <person name="Ostrander E.A."/>
            <person name="Goff S.P."/>
            <person name="Metzger M.J."/>
        </authorList>
    </citation>
    <scope>NUCLEOTIDE SEQUENCE</scope>
    <source>
        <strain evidence="2">MELC-2E11</strain>
        <tissue evidence="2">Siphon/mantle</tissue>
    </source>
</reference>
<keyword evidence="1" id="KW-0472">Membrane</keyword>
<gene>
    <name evidence="2" type="ORF">MAR_031390</name>
</gene>
<proteinExistence type="predicted"/>
<feature type="transmembrane region" description="Helical" evidence="1">
    <location>
        <begin position="16"/>
        <end position="41"/>
    </location>
</feature>
<dbReference type="PANTHER" id="PTHR21284">
    <property type="entry name" value="EG:80H7.2 PROTEIN"/>
    <property type="match status" value="1"/>
</dbReference>
<feature type="transmembrane region" description="Helical" evidence="1">
    <location>
        <begin position="136"/>
        <end position="153"/>
    </location>
</feature>
<evidence type="ECO:0000313" key="2">
    <source>
        <dbReference type="EMBL" id="WAR16796.1"/>
    </source>
</evidence>
<evidence type="ECO:0000313" key="3">
    <source>
        <dbReference type="Proteomes" id="UP001164746"/>
    </source>
</evidence>
<sequence length="182" mass="21152">MANGPPKYKISPGMRLYWCGLISSIAAFFFMFLGFCSPYWYQSWRRVHSSLANVGLWHICLSGYIKPRDPSLQSYVGCWWIHSSFFSDVDNFIMPPWFRACQALVCFTLICNLASLILCVSYIVGKWRKRIYHGRYVLIHMINSVVLFAADVTPGELLSPAMDELSFMVFWIQRPVWCYDSI</sequence>
<name>A0ABY7FBZ0_MYAAR</name>
<keyword evidence="1" id="KW-0812">Transmembrane</keyword>
<dbReference type="PANTHER" id="PTHR21284:SF12">
    <property type="entry name" value="EG:80H7.2 PROTEIN"/>
    <property type="match status" value="1"/>
</dbReference>
<keyword evidence="3" id="KW-1185">Reference proteome</keyword>
<dbReference type="EMBL" id="CP111021">
    <property type="protein sequence ID" value="WAR16796.1"/>
    <property type="molecule type" value="Genomic_DNA"/>
</dbReference>
<dbReference type="Gene3D" id="1.20.140.150">
    <property type="match status" value="1"/>
</dbReference>
<feature type="transmembrane region" description="Helical" evidence="1">
    <location>
        <begin position="97"/>
        <end position="124"/>
    </location>
</feature>
<protein>
    <submittedName>
        <fullName evidence="2">Uncharacterized protein</fullName>
    </submittedName>
</protein>
<dbReference type="Proteomes" id="UP001164746">
    <property type="component" value="Chromosome 10"/>
</dbReference>
<accession>A0ABY7FBZ0</accession>
<keyword evidence="1" id="KW-1133">Transmembrane helix</keyword>
<evidence type="ECO:0000256" key="1">
    <source>
        <dbReference type="SAM" id="Phobius"/>
    </source>
</evidence>
<organism evidence="2 3">
    <name type="scientific">Mya arenaria</name>
    <name type="common">Soft-shell clam</name>
    <dbReference type="NCBI Taxonomy" id="6604"/>
    <lineage>
        <taxon>Eukaryota</taxon>
        <taxon>Metazoa</taxon>
        <taxon>Spiralia</taxon>
        <taxon>Lophotrochozoa</taxon>
        <taxon>Mollusca</taxon>
        <taxon>Bivalvia</taxon>
        <taxon>Autobranchia</taxon>
        <taxon>Heteroconchia</taxon>
        <taxon>Euheterodonta</taxon>
        <taxon>Imparidentia</taxon>
        <taxon>Neoheterodontei</taxon>
        <taxon>Myida</taxon>
        <taxon>Myoidea</taxon>
        <taxon>Myidae</taxon>
        <taxon>Mya</taxon>
    </lineage>
</organism>